<feature type="chain" id="PRO_5011580230" evidence="1">
    <location>
        <begin position="33"/>
        <end position="93"/>
    </location>
</feature>
<dbReference type="EMBL" id="FNCC01000001">
    <property type="protein sequence ID" value="SDF36458.1"/>
    <property type="molecule type" value="Genomic_DNA"/>
</dbReference>
<dbReference type="Proteomes" id="UP000199623">
    <property type="component" value="Unassembled WGS sequence"/>
</dbReference>
<dbReference type="STRING" id="200378.SAMN05216553_101276"/>
<accession>A0A1G7KGT0</accession>
<feature type="signal peptide" evidence="1">
    <location>
        <begin position="1"/>
        <end position="32"/>
    </location>
</feature>
<evidence type="ECO:0000256" key="1">
    <source>
        <dbReference type="SAM" id="SignalP"/>
    </source>
</evidence>
<evidence type="ECO:0000313" key="2">
    <source>
        <dbReference type="EMBL" id="SDF36458.1"/>
    </source>
</evidence>
<keyword evidence="3" id="KW-1185">Reference proteome</keyword>
<protein>
    <submittedName>
        <fullName evidence="2">Uncharacterized protein</fullName>
    </submittedName>
</protein>
<reference evidence="3" key="1">
    <citation type="submission" date="2016-10" db="EMBL/GenBank/DDBJ databases">
        <authorList>
            <person name="Varghese N."/>
            <person name="Submissions S."/>
        </authorList>
    </citation>
    <scope>NUCLEOTIDE SEQUENCE [LARGE SCALE GENOMIC DNA]</scope>
    <source>
        <strain evidence="3">CGMCC 4.3506</strain>
    </source>
</reference>
<organism evidence="2 3">
    <name type="scientific">Lentzea fradiae</name>
    <dbReference type="NCBI Taxonomy" id="200378"/>
    <lineage>
        <taxon>Bacteria</taxon>
        <taxon>Bacillati</taxon>
        <taxon>Actinomycetota</taxon>
        <taxon>Actinomycetes</taxon>
        <taxon>Pseudonocardiales</taxon>
        <taxon>Pseudonocardiaceae</taxon>
        <taxon>Lentzea</taxon>
    </lineage>
</organism>
<dbReference type="AlphaFoldDB" id="A0A1G7KGT0"/>
<keyword evidence="1" id="KW-0732">Signal</keyword>
<proteinExistence type="predicted"/>
<gene>
    <name evidence="2" type="ORF">SAMN05216553_101276</name>
</gene>
<name>A0A1G7KGT0_9PSEU</name>
<evidence type="ECO:0000313" key="3">
    <source>
        <dbReference type="Proteomes" id="UP000199623"/>
    </source>
</evidence>
<sequence>MPLGSRHRLRRGALAAFTAVELFAASAYPARADPPSVVDSAAIPTLRDRVSETRPASGAGLPTMHLTCGYVPPPVGTEATFAGSWPGRSACTS</sequence>